<dbReference type="Pfam" id="PF00588">
    <property type="entry name" value="SpoU_methylase"/>
    <property type="match status" value="1"/>
</dbReference>
<dbReference type="AlphaFoldDB" id="A0A3B1BXA8"/>
<evidence type="ECO:0000256" key="2">
    <source>
        <dbReference type="ARBA" id="ARBA00022603"/>
    </source>
</evidence>
<dbReference type="GO" id="GO:0005737">
    <property type="term" value="C:cytoplasm"/>
    <property type="evidence" value="ECO:0007669"/>
    <property type="project" value="UniProtKB-ARBA"/>
</dbReference>
<evidence type="ECO:0000259" key="4">
    <source>
        <dbReference type="SMART" id="SM00967"/>
    </source>
</evidence>
<name>A0A3B1BXA8_9ZZZZ</name>
<gene>
    <name evidence="5" type="ORF">MNBD_IGNAVI01-1986</name>
</gene>
<dbReference type="CDD" id="cd18095">
    <property type="entry name" value="SpoU-like_rRNA-MTase"/>
    <property type="match status" value="1"/>
</dbReference>
<dbReference type="EMBL" id="UOGD01000231">
    <property type="protein sequence ID" value="VAX22569.1"/>
    <property type="molecule type" value="Genomic_DNA"/>
</dbReference>
<evidence type="ECO:0000313" key="5">
    <source>
        <dbReference type="EMBL" id="VAX22569.1"/>
    </source>
</evidence>
<dbReference type="InterPro" id="IPR029026">
    <property type="entry name" value="tRNA_m1G_MTases_N"/>
</dbReference>
<dbReference type="GO" id="GO:0008173">
    <property type="term" value="F:RNA methyltransferase activity"/>
    <property type="evidence" value="ECO:0007669"/>
    <property type="project" value="InterPro"/>
</dbReference>
<dbReference type="SUPFAM" id="SSF75217">
    <property type="entry name" value="alpha/beta knot"/>
    <property type="match status" value="1"/>
</dbReference>
<accession>A0A3B1BXA8</accession>
<dbReference type="GO" id="GO:0006396">
    <property type="term" value="P:RNA processing"/>
    <property type="evidence" value="ECO:0007669"/>
    <property type="project" value="InterPro"/>
</dbReference>
<comment type="similarity">
    <text evidence="1">Belongs to the class IV-like SAM-binding methyltransferase superfamily. RNA methyltransferase TrmH family.</text>
</comment>
<dbReference type="InterPro" id="IPR051259">
    <property type="entry name" value="rRNA_Methyltransferase"/>
</dbReference>
<dbReference type="InterPro" id="IPR029064">
    <property type="entry name" value="Ribosomal_eL30-like_sf"/>
</dbReference>
<sequence length="250" mass="27891">MLTQKELKYFSSLKQKKYRQKERKFIVEGKRLVNEALKSKYECEIVIMNRSFADKNNQPGLSKHLRSEIVSDKDYQKLTDTKSPQGITAVMLMLPAGLEISGDEELIVALENISDPGNVGTIIRTCDWFGVRSVIISPGSVDLYNPKVIRSTMGSLFHINIFESDDFYDDLLKLKKKGMNILCSDMDGKDIFTYRTKGSSVLIMSNEAHGPTEDALNIADEIITIPKQGNAESLNVASAASVMIAQLTKS</sequence>
<dbReference type="InterPro" id="IPR029028">
    <property type="entry name" value="Alpha/beta_knot_MTases"/>
</dbReference>
<evidence type="ECO:0000256" key="1">
    <source>
        <dbReference type="ARBA" id="ARBA00007228"/>
    </source>
</evidence>
<dbReference type="SUPFAM" id="SSF55315">
    <property type="entry name" value="L30e-like"/>
    <property type="match status" value="1"/>
</dbReference>
<feature type="domain" description="RNA 2-O ribose methyltransferase substrate binding" evidence="4">
    <location>
        <begin position="26"/>
        <end position="97"/>
    </location>
</feature>
<dbReference type="InterPro" id="IPR001537">
    <property type="entry name" value="SpoU_MeTrfase"/>
</dbReference>
<dbReference type="GO" id="GO:0032259">
    <property type="term" value="P:methylation"/>
    <property type="evidence" value="ECO:0007669"/>
    <property type="project" value="UniProtKB-KW"/>
</dbReference>
<dbReference type="PANTHER" id="PTHR43191:SF2">
    <property type="entry name" value="RRNA METHYLTRANSFERASE 3, MITOCHONDRIAL"/>
    <property type="match status" value="1"/>
</dbReference>
<dbReference type="InterPro" id="IPR053888">
    <property type="entry name" value="MRM3-like_sub_bind"/>
</dbReference>
<dbReference type="SMART" id="SM00967">
    <property type="entry name" value="SpoU_sub_bind"/>
    <property type="match status" value="1"/>
</dbReference>
<protein>
    <submittedName>
        <fullName evidence="5">FIG011178: rRNA methylase</fullName>
    </submittedName>
</protein>
<organism evidence="5">
    <name type="scientific">hydrothermal vent metagenome</name>
    <dbReference type="NCBI Taxonomy" id="652676"/>
    <lineage>
        <taxon>unclassified sequences</taxon>
        <taxon>metagenomes</taxon>
        <taxon>ecological metagenomes</taxon>
    </lineage>
</organism>
<keyword evidence="2 5" id="KW-0489">Methyltransferase</keyword>
<dbReference type="Gene3D" id="3.40.1280.10">
    <property type="match status" value="1"/>
</dbReference>
<dbReference type="Pfam" id="PF22435">
    <property type="entry name" value="MRM3-like_sub_bind"/>
    <property type="match status" value="1"/>
</dbReference>
<dbReference type="PANTHER" id="PTHR43191">
    <property type="entry name" value="RRNA METHYLTRANSFERASE 3"/>
    <property type="match status" value="1"/>
</dbReference>
<reference evidence="5" key="1">
    <citation type="submission" date="2018-06" db="EMBL/GenBank/DDBJ databases">
        <authorList>
            <person name="Zhirakovskaya E."/>
        </authorList>
    </citation>
    <scope>NUCLEOTIDE SEQUENCE</scope>
</reference>
<dbReference type="InterPro" id="IPR013123">
    <property type="entry name" value="SpoU_subst-bd"/>
</dbReference>
<keyword evidence="3" id="KW-0808">Transferase</keyword>
<proteinExistence type="inferred from homology"/>
<dbReference type="Gene3D" id="3.30.1330.30">
    <property type="match status" value="1"/>
</dbReference>
<evidence type="ECO:0000256" key="3">
    <source>
        <dbReference type="ARBA" id="ARBA00022679"/>
    </source>
</evidence>
<dbReference type="GO" id="GO:0003723">
    <property type="term" value="F:RNA binding"/>
    <property type="evidence" value="ECO:0007669"/>
    <property type="project" value="InterPro"/>
</dbReference>